<evidence type="ECO:0000256" key="3">
    <source>
        <dbReference type="ARBA" id="ARBA00025649"/>
    </source>
</evidence>
<proteinExistence type="inferred from homology"/>
<feature type="domain" description="Electron transfer flavoprotein alpha/beta-subunit N-terminal" evidence="5">
    <location>
        <begin position="4"/>
        <end position="193"/>
    </location>
</feature>
<dbReference type="OrthoDB" id="9770286at2"/>
<comment type="subunit">
    <text evidence="2">Heterodimer of an alpha and a beta subunit.</text>
</comment>
<evidence type="ECO:0000313" key="6">
    <source>
        <dbReference type="EMBL" id="GAB89131.1"/>
    </source>
</evidence>
<keyword evidence="7" id="KW-1185">Reference proteome</keyword>
<dbReference type="GO" id="GO:0050660">
    <property type="term" value="F:flavin adenine dinucleotide binding"/>
    <property type="evidence" value="ECO:0007669"/>
    <property type="project" value="InterPro"/>
</dbReference>
<feature type="binding site" evidence="4">
    <location>
        <position position="287"/>
    </location>
    <ligand>
        <name>FAD</name>
        <dbReference type="ChEBI" id="CHEBI:57692"/>
    </ligand>
</feature>
<dbReference type="SUPFAM" id="SSF52402">
    <property type="entry name" value="Adenine nucleotide alpha hydrolases-like"/>
    <property type="match status" value="1"/>
</dbReference>
<dbReference type="EMBL" id="BAHC01000051">
    <property type="protein sequence ID" value="GAB89131.1"/>
    <property type="molecule type" value="Genomic_DNA"/>
</dbReference>
<dbReference type="STRING" id="1108045.GORHZ_051_00040"/>
<comment type="similarity">
    <text evidence="1">Belongs to the ETF alpha-subunit/FixB family.</text>
</comment>
<feature type="binding site" evidence="4">
    <location>
        <begin position="266"/>
        <end position="273"/>
    </location>
    <ligand>
        <name>FAD</name>
        <dbReference type="ChEBI" id="CHEBI:57692"/>
    </ligand>
</feature>
<dbReference type="Pfam" id="PF01012">
    <property type="entry name" value="ETF"/>
    <property type="match status" value="1"/>
</dbReference>
<dbReference type="PIRSF" id="PIRSF000089">
    <property type="entry name" value="Electra_flavoP_a"/>
    <property type="match status" value="1"/>
</dbReference>
<dbReference type="InterPro" id="IPR029035">
    <property type="entry name" value="DHS-like_NAD/FAD-binding_dom"/>
</dbReference>
<protein>
    <submittedName>
        <fullName evidence="6">Electron transfer flavoprotein alpha subunit</fullName>
    </submittedName>
</protein>
<feature type="binding site" evidence="4">
    <location>
        <begin position="235"/>
        <end position="236"/>
    </location>
    <ligand>
        <name>FAD</name>
        <dbReference type="ChEBI" id="CHEBI:57692"/>
    </ligand>
</feature>
<keyword evidence="4" id="KW-0285">Flavoprotein</keyword>
<name>K6W604_9ACTN</name>
<dbReference type="GO" id="GO:0009055">
    <property type="term" value="F:electron transfer activity"/>
    <property type="evidence" value="ECO:0007669"/>
    <property type="project" value="InterPro"/>
</dbReference>
<evidence type="ECO:0000256" key="4">
    <source>
        <dbReference type="PIRSR" id="PIRSR000089-1"/>
    </source>
</evidence>
<dbReference type="Pfam" id="PF00766">
    <property type="entry name" value="ETF_alpha"/>
    <property type="match status" value="1"/>
</dbReference>
<dbReference type="GO" id="GO:0033539">
    <property type="term" value="P:fatty acid beta-oxidation using acyl-CoA dehydrogenase"/>
    <property type="evidence" value="ECO:0007669"/>
    <property type="project" value="TreeGrafter"/>
</dbReference>
<gene>
    <name evidence="6" type="primary">etfA</name>
    <name evidence="6" type="ORF">GORHZ_051_00040</name>
</gene>
<accession>K6W604</accession>
<comment type="cofactor">
    <cofactor evidence="4">
        <name>FAD</name>
        <dbReference type="ChEBI" id="CHEBI:57692"/>
    </cofactor>
    <text evidence="4">Binds 1 FAD per dimer.</text>
</comment>
<organism evidence="6 7">
    <name type="scientific">Gordonia rhizosphera NBRC 16068</name>
    <dbReference type="NCBI Taxonomy" id="1108045"/>
    <lineage>
        <taxon>Bacteria</taxon>
        <taxon>Bacillati</taxon>
        <taxon>Actinomycetota</taxon>
        <taxon>Actinomycetes</taxon>
        <taxon>Mycobacteriales</taxon>
        <taxon>Gordoniaceae</taxon>
        <taxon>Gordonia</taxon>
    </lineage>
</organism>
<dbReference type="PANTHER" id="PTHR43153">
    <property type="entry name" value="ELECTRON TRANSFER FLAVOPROTEIN ALPHA"/>
    <property type="match status" value="1"/>
</dbReference>
<evidence type="ECO:0000256" key="1">
    <source>
        <dbReference type="ARBA" id="ARBA00005817"/>
    </source>
</evidence>
<feature type="binding site" evidence="4">
    <location>
        <begin position="249"/>
        <end position="253"/>
    </location>
    <ligand>
        <name>FAD</name>
        <dbReference type="ChEBI" id="CHEBI:57692"/>
    </ligand>
</feature>
<evidence type="ECO:0000313" key="7">
    <source>
        <dbReference type="Proteomes" id="UP000008363"/>
    </source>
</evidence>
<dbReference type="eggNOG" id="COG2025">
    <property type="taxonomic scope" value="Bacteria"/>
</dbReference>
<dbReference type="InterPro" id="IPR014731">
    <property type="entry name" value="ETF_asu_C"/>
</dbReference>
<evidence type="ECO:0000256" key="2">
    <source>
        <dbReference type="ARBA" id="ARBA00011355"/>
    </source>
</evidence>
<feature type="binding site" evidence="4">
    <location>
        <position position="210"/>
    </location>
    <ligand>
        <name>FAD</name>
        <dbReference type="ChEBI" id="CHEBI:57692"/>
    </ligand>
</feature>
<comment type="caution">
    <text evidence="6">The sequence shown here is derived from an EMBL/GenBank/DDBJ whole genome shotgun (WGS) entry which is preliminary data.</text>
</comment>
<sequence length="319" mass="33150">MANVMVLAGRTGKELTDSTFEMLGVARQLATAWGGQVEVALFGTADPAIDLGAADTVVSIDHPALSDYVPEAYEVALRHVLEQRTPRLLLLPNDTVGLDLGSSLSVTWAAPQAAYVVGLEADGDLAIATCEILGGKIRAEVELPGDRGICTVVAGAFPAAAGRVEGDTPVVTLDPPAALDSPRTSLQQLIEPEGGDVDITAATMLVSVGRGIGSSDDLETVQEIADALDVPLSASRPVIDAGWLPKSRQVGKSGLKVKPKAYLMFGISGAPEHLEGMRDAELIIACNTDASAPIFDVAHYGTTCDLFDLAPALVEKLEG</sequence>
<dbReference type="InterPro" id="IPR001308">
    <property type="entry name" value="ETF_a/FixB"/>
</dbReference>
<dbReference type="InterPro" id="IPR014730">
    <property type="entry name" value="ETF_a/b_N"/>
</dbReference>
<dbReference type="InterPro" id="IPR014729">
    <property type="entry name" value="Rossmann-like_a/b/a_fold"/>
</dbReference>
<dbReference type="SMART" id="SM00893">
    <property type="entry name" value="ETF"/>
    <property type="match status" value="1"/>
</dbReference>
<dbReference type="RefSeq" id="WP_006331044.1">
    <property type="nucleotide sequence ID" value="NZ_BAHC01000051.1"/>
</dbReference>
<dbReference type="SUPFAM" id="SSF52467">
    <property type="entry name" value="DHS-like NAD/FAD-binding domain"/>
    <property type="match status" value="1"/>
</dbReference>
<dbReference type="Gene3D" id="3.40.50.1220">
    <property type="entry name" value="TPP-binding domain"/>
    <property type="match status" value="1"/>
</dbReference>
<dbReference type="AlphaFoldDB" id="K6W604"/>
<dbReference type="Gene3D" id="3.40.50.620">
    <property type="entry name" value="HUPs"/>
    <property type="match status" value="1"/>
</dbReference>
<comment type="function">
    <text evidence="3">The electron transfer flavoprotein serves as a specific electron acceptor for other dehydrogenases. It transfers the electrons to the main respiratory chain via ETF-ubiquinone oxidoreductase (ETF dehydrogenase).</text>
</comment>
<evidence type="ECO:0000259" key="5">
    <source>
        <dbReference type="SMART" id="SM00893"/>
    </source>
</evidence>
<dbReference type="PANTHER" id="PTHR43153:SF1">
    <property type="entry name" value="ELECTRON TRANSFER FLAVOPROTEIN SUBUNIT ALPHA, MITOCHONDRIAL"/>
    <property type="match status" value="1"/>
</dbReference>
<reference evidence="6 7" key="1">
    <citation type="submission" date="2012-08" db="EMBL/GenBank/DDBJ databases">
        <title>Whole genome shotgun sequence of Gordonia rhizosphera NBRC 16068.</title>
        <authorList>
            <person name="Takarada H."/>
            <person name="Isaki S."/>
            <person name="Hosoyama A."/>
            <person name="Tsuchikane K."/>
            <person name="Katsumata H."/>
            <person name="Baba S."/>
            <person name="Ohji S."/>
            <person name="Yamazaki S."/>
            <person name="Fujita N."/>
        </authorList>
    </citation>
    <scope>NUCLEOTIDE SEQUENCE [LARGE SCALE GENOMIC DNA]</scope>
    <source>
        <strain evidence="6 7">NBRC 16068</strain>
    </source>
</reference>
<keyword evidence="4" id="KW-0274">FAD</keyword>
<dbReference type="Proteomes" id="UP000008363">
    <property type="component" value="Unassembled WGS sequence"/>
</dbReference>